<dbReference type="Proteomes" id="UP001341840">
    <property type="component" value="Unassembled WGS sequence"/>
</dbReference>
<sequence length="152" mass="16445">MSSLPLVYTSSPLTSPPLLSSISHRRPLPPRVTTPPWCLGKATHSHHHSSLSISSITAAIHKPPRRSLNRVVHHHLQKPPNTAAIFPLSQLRQPPTEPLSSETHTPPTAVLTSVSTGEAIVAVHFRCLCHPCSTPLLGELPPTSPTSHCRHP</sequence>
<reference evidence="1 2" key="1">
    <citation type="journal article" date="2023" name="Plants (Basel)">
        <title>Bridging the Gap: Combining Genomics and Transcriptomics Approaches to Understand Stylosanthes scabra, an Orphan Legume from the Brazilian Caatinga.</title>
        <authorList>
            <person name="Ferreira-Neto J.R.C."/>
            <person name="da Silva M.D."/>
            <person name="Binneck E."/>
            <person name="de Melo N.F."/>
            <person name="da Silva R.H."/>
            <person name="de Melo A.L.T.M."/>
            <person name="Pandolfi V."/>
            <person name="Bustamante F.O."/>
            <person name="Brasileiro-Vidal A.C."/>
            <person name="Benko-Iseppon A.M."/>
        </authorList>
    </citation>
    <scope>NUCLEOTIDE SEQUENCE [LARGE SCALE GENOMIC DNA]</scope>
    <source>
        <tissue evidence="1">Leaves</tissue>
    </source>
</reference>
<name>A0ABU6VGT6_9FABA</name>
<keyword evidence="2" id="KW-1185">Reference proteome</keyword>
<comment type="caution">
    <text evidence="1">The sequence shown here is derived from an EMBL/GenBank/DDBJ whole genome shotgun (WGS) entry which is preliminary data.</text>
</comment>
<proteinExistence type="predicted"/>
<organism evidence="1 2">
    <name type="scientific">Stylosanthes scabra</name>
    <dbReference type="NCBI Taxonomy" id="79078"/>
    <lineage>
        <taxon>Eukaryota</taxon>
        <taxon>Viridiplantae</taxon>
        <taxon>Streptophyta</taxon>
        <taxon>Embryophyta</taxon>
        <taxon>Tracheophyta</taxon>
        <taxon>Spermatophyta</taxon>
        <taxon>Magnoliopsida</taxon>
        <taxon>eudicotyledons</taxon>
        <taxon>Gunneridae</taxon>
        <taxon>Pentapetalae</taxon>
        <taxon>rosids</taxon>
        <taxon>fabids</taxon>
        <taxon>Fabales</taxon>
        <taxon>Fabaceae</taxon>
        <taxon>Papilionoideae</taxon>
        <taxon>50 kb inversion clade</taxon>
        <taxon>dalbergioids sensu lato</taxon>
        <taxon>Dalbergieae</taxon>
        <taxon>Pterocarpus clade</taxon>
        <taxon>Stylosanthes</taxon>
    </lineage>
</organism>
<protein>
    <submittedName>
        <fullName evidence="1">Uncharacterized protein</fullName>
    </submittedName>
</protein>
<evidence type="ECO:0000313" key="1">
    <source>
        <dbReference type="EMBL" id="MED6172744.1"/>
    </source>
</evidence>
<gene>
    <name evidence="1" type="ORF">PIB30_052862</name>
</gene>
<evidence type="ECO:0000313" key="2">
    <source>
        <dbReference type="Proteomes" id="UP001341840"/>
    </source>
</evidence>
<accession>A0ABU6VGT6</accession>
<dbReference type="EMBL" id="JASCZI010151422">
    <property type="protein sequence ID" value="MED6172744.1"/>
    <property type="molecule type" value="Genomic_DNA"/>
</dbReference>